<dbReference type="Pfam" id="PF01613">
    <property type="entry name" value="Flavin_Reduct"/>
    <property type="match status" value="1"/>
</dbReference>
<keyword evidence="2" id="KW-0285">Flavoprotein</keyword>
<dbReference type="PANTHER" id="PTHR33798">
    <property type="entry name" value="FLAVOPROTEIN OXYGENASE"/>
    <property type="match status" value="1"/>
</dbReference>
<dbReference type="Gene3D" id="2.30.110.10">
    <property type="entry name" value="Electron Transport, Fmn-binding Protein, Chain A"/>
    <property type="match status" value="1"/>
</dbReference>
<keyword evidence="3" id="KW-0288">FMN</keyword>
<evidence type="ECO:0000313" key="6">
    <source>
        <dbReference type="EMBL" id="RVX73204.1"/>
    </source>
</evidence>
<evidence type="ECO:0000256" key="2">
    <source>
        <dbReference type="ARBA" id="ARBA00022630"/>
    </source>
</evidence>
<comment type="cofactor">
    <cofactor evidence="1">
        <name>FMN</name>
        <dbReference type="ChEBI" id="CHEBI:58210"/>
    </cofactor>
</comment>
<evidence type="ECO:0000313" key="7">
    <source>
        <dbReference type="Proteomes" id="UP000288859"/>
    </source>
</evidence>
<feature type="domain" description="Flavin reductase like" evidence="5">
    <location>
        <begin position="8"/>
        <end position="158"/>
    </location>
</feature>
<comment type="similarity">
    <text evidence="4">Belongs to the flavoredoxin family.</text>
</comment>
<reference evidence="6 7" key="1">
    <citation type="submission" date="2017-03" db="EMBL/GenBank/DDBJ databases">
        <title>Genomes of endolithic fungi from Antarctica.</title>
        <authorList>
            <person name="Coleine C."/>
            <person name="Masonjones S."/>
            <person name="Stajich J.E."/>
        </authorList>
    </citation>
    <scope>NUCLEOTIDE SEQUENCE [LARGE SCALE GENOMIC DNA]</scope>
    <source>
        <strain evidence="6 7">CCFEE 6314</strain>
    </source>
</reference>
<dbReference type="SMART" id="SM00903">
    <property type="entry name" value="Flavin_Reduct"/>
    <property type="match status" value="1"/>
</dbReference>
<dbReference type="InterPro" id="IPR002563">
    <property type="entry name" value="Flavin_Rdtase-like_dom"/>
</dbReference>
<protein>
    <recommendedName>
        <fullName evidence="5">Flavin reductase like domain-containing protein</fullName>
    </recommendedName>
</protein>
<dbReference type="OrthoDB" id="10250990at2759"/>
<evidence type="ECO:0000256" key="3">
    <source>
        <dbReference type="ARBA" id="ARBA00022643"/>
    </source>
</evidence>
<dbReference type="EMBL" id="NAJM01000009">
    <property type="protein sequence ID" value="RVX73204.1"/>
    <property type="molecule type" value="Genomic_DNA"/>
</dbReference>
<comment type="caution">
    <text evidence="6">The sequence shown here is derived from an EMBL/GenBank/DDBJ whole genome shotgun (WGS) entry which is preliminary data.</text>
</comment>
<dbReference type="AlphaFoldDB" id="A0A438NBP3"/>
<proteinExistence type="inferred from homology"/>
<evidence type="ECO:0000256" key="1">
    <source>
        <dbReference type="ARBA" id="ARBA00001917"/>
    </source>
</evidence>
<dbReference type="InterPro" id="IPR012349">
    <property type="entry name" value="Split_barrel_FMN-bd"/>
</dbReference>
<evidence type="ECO:0000256" key="4">
    <source>
        <dbReference type="ARBA" id="ARBA00038054"/>
    </source>
</evidence>
<dbReference type="Proteomes" id="UP000288859">
    <property type="component" value="Unassembled WGS sequence"/>
</dbReference>
<dbReference type="SUPFAM" id="SSF50475">
    <property type="entry name" value="FMN-binding split barrel"/>
    <property type="match status" value="1"/>
</dbReference>
<gene>
    <name evidence="6" type="ORF">B0A52_02332</name>
</gene>
<organism evidence="6 7">
    <name type="scientific">Exophiala mesophila</name>
    <name type="common">Black yeast-like fungus</name>
    <dbReference type="NCBI Taxonomy" id="212818"/>
    <lineage>
        <taxon>Eukaryota</taxon>
        <taxon>Fungi</taxon>
        <taxon>Dikarya</taxon>
        <taxon>Ascomycota</taxon>
        <taxon>Pezizomycotina</taxon>
        <taxon>Eurotiomycetes</taxon>
        <taxon>Chaetothyriomycetidae</taxon>
        <taxon>Chaetothyriales</taxon>
        <taxon>Herpotrichiellaceae</taxon>
        <taxon>Exophiala</taxon>
    </lineage>
</organism>
<dbReference type="VEuPathDB" id="FungiDB:PV10_01082"/>
<dbReference type="GO" id="GO:0010181">
    <property type="term" value="F:FMN binding"/>
    <property type="evidence" value="ECO:0007669"/>
    <property type="project" value="InterPro"/>
</dbReference>
<accession>A0A438NBP3</accession>
<name>A0A438NBP3_EXOME</name>
<sequence length="181" mass="19585">MNYKLLISGIVPRPVGFLSTQSSEGTSKNLAPFSYTQVINHDPPIFVVGFAGSKDKDTLRNLRDTGECVINVISEDFVDAANATAVDAPYGMSEWQLSGLTPAACTQVQAERVKESLFSIEGKVIEIRDFQSRFTAGVRSGSMALIEGVNFWLLASGGSCMEGSIKGLRFLGQDIKNIEIN</sequence>
<evidence type="ECO:0000259" key="5">
    <source>
        <dbReference type="SMART" id="SM00903"/>
    </source>
</evidence>
<dbReference type="PANTHER" id="PTHR33798:SF5">
    <property type="entry name" value="FLAVIN REDUCTASE LIKE DOMAIN-CONTAINING PROTEIN"/>
    <property type="match status" value="1"/>
</dbReference>